<protein>
    <submittedName>
        <fullName evidence="1">Uncharacterized protein</fullName>
    </submittedName>
</protein>
<sequence>MPGIQYQLQYHKPLLASLFPSVTPSSGPNASEEWFNTGLATANGWEPPFLNFTALYHISRAQFYAGAGRACAQYDDCFQRTGDGHGIHPAILAFIAMQESSCNAPTGGQTPGLMQVSCANYPGGQCTNSLEDDVEAGAN</sequence>
<evidence type="ECO:0000313" key="1">
    <source>
        <dbReference type="EMBL" id="EKG17014.1"/>
    </source>
</evidence>
<dbReference type="Gene3D" id="1.10.530.10">
    <property type="match status" value="1"/>
</dbReference>
<dbReference type="HOGENOM" id="CLU_1845481_0_0_1"/>
<comment type="caution">
    <text evidence="1">The sequence shown here is derived from an EMBL/GenBank/DDBJ whole genome shotgun (WGS) entry which is preliminary data.</text>
</comment>
<proteinExistence type="predicted"/>
<evidence type="ECO:0000313" key="2">
    <source>
        <dbReference type="Proteomes" id="UP000007129"/>
    </source>
</evidence>
<accession>K2S3F2</accession>
<dbReference type="OrthoDB" id="2537480at2759"/>
<organism evidence="1 2">
    <name type="scientific">Macrophomina phaseolina (strain MS6)</name>
    <name type="common">Charcoal rot fungus</name>
    <dbReference type="NCBI Taxonomy" id="1126212"/>
    <lineage>
        <taxon>Eukaryota</taxon>
        <taxon>Fungi</taxon>
        <taxon>Dikarya</taxon>
        <taxon>Ascomycota</taxon>
        <taxon>Pezizomycotina</taxon>
        <taxon>Dothideomycetes</taxon>
        <taxon>Dothideomycetes incertae sedis</taxon>
        <taxon>Botryosphaeriales</taxon>
        <taxon>Botryosphaeriaceae</taxon>
        <taxon>Macrophomina</taxon>
    </lineage>
</organism>
<gene>
    <name evidence="1" type="ORF">MPH_05703</name>
</gene>
<dbReference type="InterPro" id="IPR023346">
    <property type="entry name" value="Lysozyme-like_dom_sf"/>
</dbReference>
<dbReference type="InParanoid" id="K2S3F2"/>
<dbReference type="EMBL" id="AHHD01000257">
    <property type="protein sequence ID" value="EKG17014.1"/>
    <property type="molecule type" value="Genomic_DNA"/>
</dbReference>
<name>K2S3F2_MACPH</name>
<dbReference type="Proteomes" id="UP000007129">
    <property type="component" value="Unassembled WGS sequence"/>
</dbReference>
<dbReference type="AlphaFoldDB" id="K2S3F2"/>
<dbReference type="SUPFAM" id="SSF53955">
    <property type="entry name" value="Lysozyme-like"/>
    <property type="match status" value="1"/>
</dbReference>
<dbReference type="eggNOG" id="ENOG502RZDF">
    <property type="taxonomic scope" value="Eukaryota"/>
</dbReference>
<reference evidence="1 2" key="1">
    <citation type="journal article" date="2012" name="BMC Genomics">
        <title>Tools to kill: Genome of one of the most destructive plant pathogenic fungi Macrophomina phaseolina.</title>
        <authorList>
            <person name="Islam M.S."/>
            <person name="Haque M.S."/>
            <person name="Islam M.M."/>
            <person name="Emdad E.M."/>
            <person name="Halim A."/>
            <person name="Hossen Q.M.M."/>
            <person name="Hossain M.Z."/>
            <person name="Ahmed B."/>
            <person name="Rahim S."/>
            <person name="Rahman M.S."/>
            <person name="Alam M.M."/>
            <person name="Hou S."/>
            <person name="Wan X."/>
            <person name="Saito J.A."/>
            <person name="Alam M."/>
        </authorList>
    </citation>
    <scope>NUCLEOTIDE SEQUENCE [LARGE SCALE GENOMIC DNA]</scope>
    <source>
        <strain evidence="1 2">MS6</strain>
    </source>
</reference>
<dbReference type="VEuPathDB" id="FungiDB:MPH_05703"/>